<dbReference type="InterPro" id="IPR001322">
    <property type="entry name" value="Lamin_tail_dom"/>
</dbReference>
<accession>A0A0K1PAM0</accession>
<dbReference type="Proteomes" id="UP000055590">
    <property type="component" value="Chromosome"/>
</dbReference>
<evidence type="ECO:0000313" key="3">
    <source>
        <dbReference type="Proteomes" id="UP000055590"/>
    </source>
</evidence>
<dbReference type="KEGG" id="vin:AKJ08_0848"/>
<protein>
    <submittedName>
        <fullName evidence="2">Outer membrane protein A</fullName>
    </submittedName>
</protein>
<sequence length="2703" mass="278628">MLAVSACGGKPDLKTVADGVEIVTLAANPPTVAAGGRVEISWKTQNAEHVALAANGAPVDLAGAQAADGKVSVVVDAETVFALAATGKTPSDVKTRSVTVQLAGAGDPRIVSFAADPALVDEGQKTTLTWRTEGAETIRILDGALNVVDLGGAAAPEGSVQVAVPASTTFRLVAESGTKKAEATASVRVKGTPVATLTVTPARIVHGGSSTLSWEAQDAASIEIVDDEGQTVVDSSTQLTGTFVVSPSFTTSYRLTAVNGSKQSVASAVVEVEPKITSFLVDDSSPAGIGAPKSLSWEVGGAREVEVSNLSGVTQTFIGMAAARGTATLPMGSDGRFELVARSGSLEARKEVSAAILLEPRIGSFAAERSTLTIGADGLATAVLSWSGVERASRLHLVGETVGEIAVDGSAGSVEVALEADESFTLTASNDSGEVSASATVRLVPAAAIGSFTAQPGRVGAGESFAVSWTTTAATSIELRQNGVLVTTDDGSLSSGTAHLVAAVDSTIELRAFNDAGDFATRTLSVSVGAPMNGAFSATPARLWVGGTATLAWRNLGGTSLSVKRGGVEIFSTADLARIAEGSHTVIVDTAGSTTFTLEVRNGASQTTTTSATVDAGTGPRIASFSVGPAQLLAGTNVNISWQASDDPNGVAPVLSLVDNRGGTYTIPAGSSRAGSLQAPLSQVGDYTFTLTASTPSAGSTPVSQSKTVTVVGMPAATLVATPTVFDQEVAPSVTLSWTSSNAASLVLYQLDAAGAPITPPLQTVPAANRASGSMPVVPTRATTYRIVATNALGNSVSPEATVTLAPTQILTFTATAPTYPAPPAPPTVAVVAGDPATLAWTTKRATRVELDVASGLLLNPSTKPYVDITTLGSTPLPVSVVPGFATAADEGYADLAFPAGFSFPFGGVDRASIRVFTNGVASFDLSPLASSTNTYTSSALGPDSAKTWVHLAPFWDDLVIADAATGIQWLGGSDAASGLRYLIVQWKDAFFFSTSGVSLNFQMVLFEDGTHEYRYGAMNGGSSNQTRANGSQAAIGTRVSGTVFKMLNDTARVEVPGGMANRSLALSYPPSLDVNGSFSWVPMGGSGVVTRTATLTARGNSTATSTVTVAVHPRATVAATPPAREVLRGESFTLAWTSTNATALVVRDQSGAARCTAIGAQIASGSCVLSEATAGRHAYTIRATGALGHTVDRVVDVPVYLPFGIETFAVSAPSIDYGGSVTLNWETGGSSSMTLTANGVSIDLTGKSPAADSLVHAPQKTTTYVLTIEASDGRTRQESRTVTVRTVDLGVVASADNVIPGTPVTLTWTGTSLVPGADVTILAPTPMVPVTSAFVDISADPTATRIIAPNPNTDDLWGSVDLRTAAPGFVFPYFGERYEKLRVGIKGVISFDSTLTGGYFYNNFTMPKADVGSNLYSRVALAPYWGDSRTRAVGTDTGVVTKFVSGGSGPDHFIVQFHHLKMDGTGNDTVDVSFQVVLFADGSFEYRYGAMGPVSNASAQGGAKTIGYQMPGALMGYTVFYGGPFTSSPAAALAFPGGISNKAFRWEPVDPGTTSIVVQPSATTDYTICAIVDGHRECRTVTVHADFVIDSFATSSATINRGQTVDLTWATKGAEALSLKANGVEIANGSTVAMTAGSLTVAPTTTTTYVLELRNNFLNRTITSTKTVTVKQFSVGLQASASNVVPGGPVTLSWTAGMFSGDSMALTTPMAEVTSPFVDISGQPGATQIIGAGADTTMADLPFVGGFTFNYLGTPYSGVRVSTDGFLTFDGSATTSSSNSTLPSSSNKKVHLAAFWKDLHTRTNGRVHALATPTEVIVQWSRISMYTGSSAAEHDLNFQIALRSDGSFEYRYGTMAGLSGTNTSSSCYPSTCANEANASSATIGYQDPTGVAGYLLYMGGTSNSASNFPFAGGLSNRSFRFTPSAGSGSVVVNPGDTTGYRICAISGTFIECSDLVTVTSEWKIVSFDSNATQVDVGQPVTLSWVTTGGDGVRVTATAGTTTTPLDVSSAGVSSGSVTAYPTQTTTYTFELRSMGRGKTTTKSVTVRTVGVTLDASTTTALPGEPVTLTWDVSGLDGGTPTMSSNIVALSEVTTAYEDVTTFGGTLVTGLGLGASTTNGPNATVAFPAGFAFPYFGQNYDRIRVGNQGVLSFDTSLDGYRFSNFQFPSTDSNGIKVHLAPFWGDVQTAASGSASHPDGGVYTKFVQVPGGVDYFIIQYHHHRIYSAADGTTDLNFQVVLFKDGTVEYRYADMLPLTGNNPVLGGAKTVGIQRPGGGWGLNLHYGGAYTSTPTASTTYPGGFAHRSFRFEPLTSSTGSRTVIMNQTTTYYVCGGQSGYSECKEVTIVVPSAGASAITELMLDPDGGPGGQWFKVRNLDSRPQNLEGWELVSNAGSFTIGSPLVIPAGGFATFAASSAVGFTPSAIYGNSLALSPAGDSLALKAGTRVIASVTWGSSWTIPHGTTLVLDPSYQKRGTVSNDAANRWCAGTAEGSPGSLGRGCRFTTYDVDLASAAPVIDISTIGAPVPGITGYLTKGDVSLSFPFPFFGGSSSTLGVSSNGFVTMAGGLAASYFTNASLPSTSLPASLGIVAGFWTDLNFVTGQSWAKYAEVTRGTNRVAVFHWYRWKPNSSSTGAYVSVQIQLWDNGDIVTHQVESSGDTTYTKGSSATIGIQAPGTSSPATLLYSYNTASVEAGTVIHYLKK</sequence>
<dbReference type="Pfam" id="PF00932">
    <property type="entry name" value="LTD"/>
    <property type="match status" value="1"/>
</dbReference>
<evidence type="ECO:0000313" key="2">
    <source>
        <dbReference type="EMBL" id="AKU90461.1"/>
    </source>
</evidence>
<dbReference type="InterPro" id="IPR036415">
    <property type="entry name" value="Lamin_tail_dom_sf"/>
</dbReference>
<reference evidence="2 3" key="1">
    <citation type="submission" date="2015-08" db="EMBL/GenBank/DDBJ databases">
        <authorList>
            <person name="Babu N.S."/>
            <person name="Beckwith C.J."/>
            <person name="Beseler K.G."/>
            <person name="Brison A."/>
            <person name="Carone J.V."/>
            <person name="Caskin T.P."/>
            <person name="Diamond M."/>
            <person name="Durham M.E."/>
            <person name="Foxe J.M."/>
            <person name="Go M."/>
            <person name="Henderson B.A."/>
            <person name="Jones I.B."/>
            <person name="McGettigan J.A."/>
            <person name="Micheletti S.J."/>
            <person name="Nasrallah M.E."/>
            <person name="Ortiz D."/>
            <person name="Piller C.R."/>
            <person name="Privatt S.R."/>
            <person name="Schneider S.L."/>
            <person name="Sharp S."/>
            <person name="Smith T.C."/>
            <person name="Stanton J.D."/>
            <person name="Ullery H.E."/>
            <person name="Wilson R.J."/>
            <person name="Serrano M.G."/>
            <person name="Buck G."/>
            <person name="Lee V."/>
            <person name="Wang Y."/>
            <person name="Carvalho R."/>
            <person name="Voegtly L."/>
            <person name="Shi R."/>
            <person name="Duckworth R."/>
            <person name="Johnson A."/>
            <person name="Loviza R."/>
            <person name="Walstead R."/>
            <person name="Shah Z."/>
            <person name="Kiflezghi M."/>
            <person name="Wade K."/>
            <person name="Ball S.L."/>
            <person name="Bradley K.W."/>
            <person name="Asai D.J."/>
            <person name="Bowman C.A."/>
            <person name="Russell D.A."/>
            <person name="Pope W.H."/>
            <person name="Jacobs-Sera D."/>
            <person name="Hendrix R.W."/>
            <person name="Hatfull G.F."/>
        </authorList>
    </citation>
    <scope>NUCLEOTIDE SEQUENCE [LARGE SCALE GENOMIC DNA]</scope>
    <source>
        <strain evidence="2 3">DSM 27710</strain>
    </source>
</reference>
<gene>
    <name evidence="2" type="ORF">AKJ08_0848</name>
</gene>
<proteinExistence type="predicted"/>
<evidence type="ECO:0000259" key="1">
    <source>
        <dbReference type="PROSITE" id="PS51841"/>
    </source>
</evidence>
<dbReference type="SUPFAM" id="SSF74853">
    <property type="entry name" value="Lamin A/C globular tail domain"/>
    <property type="match status" value="1"/>
</dbReference>
<dbReference type="EMBL" id="CP012332">
    <property type="protein sequence ID" value="AKU90461.1"/>
    <property type="molecule type" value="Genomic_DNA"/>
</dbReference>
<feature type="domain" description="LTD" evidence="1">
    <location>
        <begin position="2347"/>
        <end position="2455"/>
    </location>
</feature>
<name>A0A0K1PAM0_9BACT</name>
<dbReference type="STRING" id="1391653.AKJ08_0848"/>
<organism evidence="2 3">
    <name type="scientific">Vulgatibacter incomptus</name>
    <dbReference type="NCBI Taxonomy" id="1391653"/>
    <lineage>
        <taxon>Bacteria</taxon>
        <taxon>Pseudomonadati</taxon>
        <taxon>Myxococcota</taxon>
        <taxon>Myxococcia</taxon>
        <taxon>Myxococcales</taxon>
        <taxon>Cystobacterineae</taxon>
        <taxon>Vulgatibacteraceae</taxon>
        <taxon>Vulgatibacter</taxon>
    </lineage>
</organism>
<dbReference type="PROSITE" id="PS51841">
    <property type="entry name" value="LTD"/>
    <property type="match status" value="1"/>
</dbReference>
<keyword evidence="3" id="KW-1185">Reference proteome</keyword>
<dbReference type="PATRIC" id="fig|1391653.3.peg.872"/>